<keyword evidence="6" id="KW-0410">Iron transport</keyword>
<dbReference type="NCBIfam" id="TIGR03421">
    <property type="entry name" value="FeS_CyaY"/>
    <property type="match status" value="1"/>
</dbReference>
<reference evidence="15" key="1">
    <citation type="submission" date="2013-08" db="EMBL/GenBank/DDBJ databases">
        <title>Gene expansion shapes genome architecture in the human pathogen Lichtheimia corymbifera: an evolutionary genomics analysis in the ancient terrestrial Mucorales (Mucoromycotina).</title>
        <authorList>
            <person name="Schwartze V.U."/>
            <person name="Winter S."/>
            <person name="Shelest E."/>
            <person name="Marcet-Houben M."/>
            <person name="Horn F."/>
            <person name="Wehner S."/>
            <person name="Hoffmann K."/>
            <person name="Riege K."/>
            <person name="Sammeth M."/>
            <person name="Nowrousian M."/>
            <person name="Valiante V."/>
            <person name="Linde J."/>
            <person name="Jacobsen I.D."/>
            <person name="Marz M."/>
            <person name="Brakhage A.A."/>
            <person name="Gabaldon T."/>
            <person name="Bocker S."/>
            <person name="Voigt K."/>
        </authorList>
    </citation>
    <scope>NUCLEOTIDE SEQUENCE [LARGE SCALE GENOMIC DNA]</scope>
    <source>
        <strain evidence="15">FSU 9682</strain>
    </source>
</reference>
<dbReference type="GO" id="GO:0006826">
    <property type="term" value="P:iron ion transport"/>
    <property type="evidence" value="ECO:0007669"/>
    <property type="project" value="UniProtKB-KW"/>
</dbReference>
<dbReference type="Gene3D" id="3.40.50.1820">
    <property type="entry name" value="alpha/beta hydrolase"/>
    <property type="match status" value="1"/>
</dbReference>
<evidence type="ECO:0000256" key="11">
    <source>
        <dbReference type="ARBA" id="ARBA00023128"/>
    </source>
</evidence>
<keyword evidence="11" id="KW-0496">Mitochondrion</keyword>
<keyword evidence="4" id="KW-0409">Iron storage</keyword>
<dbReference type="GO" id="GO:0005739">
    <property type="term" value="C:mitochondrion"/>
    <property type="evidence" value="ECO:0007669"/>
    <property type="project" value="UniProtKB-SubCell"/>
</dbReference>
<dbReference type="SMART" id="SM01219">
    <property type="entry name" value="Frataxin_Cyay"/>
    <property type="match status" value="1"/>
</dbReference>
<dbReference type="PROSITE" id="PS50810">
    <property type="entry name" value="FRATAXIN_2"/>
    <property type="match status" value="1"/>
</dbReference>
<dbReference type="Pfam" id="PF01491">
    <property type="entry name" value="Frataxin_Cyay"/>
    <property type="match status" value="1"/>
</dbReference>
<protein>
    <recommendedName>
        <fullName evidence="3">ferroxidase</fullName>
        <ecNumber evidence="3">1.16.3.1</ecNumber>
    </recommendedName>
</protein>
<dbReference type="PROSITE" id="PS01344">
    <property type="entry name" value="FRATAXIN_1"/>
    <property type="match status" value="1"/>
</dbReference>
<dbReference type="InterPro" id="IPR017789">
    <property type="entry name" value="Frataxin"/>
</dbReference>
<dbReference type="InterPro" id="IPR002908">
    <property type="entry name" value="Frataxin/CyaY"/>
</dbReference>
<evidence type="ECO:0000256" key="13">
    <source>
        <dbReference type="SAM" id="SignalP"/>
    </source>
</evidence>
<dbReference type="GO" id="GO:0051537">
    <property type="term" value="F:2 iron, 2 sulfur cluster binding"/>
    <property type="evidence" value="ECO:0007669"/>
    <property type="project" value="TreeGrafter"/>
</dbReference>
<dbReference type="InterPro" id="IPR029058">
    <property type="entry name" value="AB_hydrolase_fold"/>
</dbReference>
<evidence type="ECO:0000256" key="6">
    <source>
        <dbReference type="ARBA" id="ARBA00022496"/>
    </source>
</evidence>
<evidence type="ECO:0000256" key="3">
    <source>
        <dbReference type="ARBA" id="ARBA00013107"/>
    </source>
</evidence>
<proteinExistence type="inferred from homology"/>
<accession>A0A068S9G9</accession>
<evidence type="ECO:0000256" key="8">
    <source>
        <dbReference type="ARBA" id="ARBA00023002"/>
    </source>
</evidence>
<organism evidence="15 16">
    <name type="scientific">Lichtheimia corymbifera JMRC:FSU:9682</name>
    <dbReference type="NCBI Taxonomy" id="1263082"/>
    <lineage>
        <taxon>Eukaryota</taxon>
        <taxon>Fungi</taxon>
        <taxon>Fungi incertae sedis</taxon>
        <taxon>Mucoromycota</taxon>
        <taxon>Mucoromycotina</taxon>
        <taxon>Mucoromycetes</taxon>
        <taxon>Mucorales</taxon>
        <taxon>Lichtheimiaceae</taxon>
        <taxon>Lichtheimia</taxon>
    </lineage>
</organism>
<dbReference type="CDD" id="cd00519">
    <property type="entry name" value="Lipase_3"/>
    <property type="match status" value="1"/>
</dbReference>
<dbReference type="GO" id="GO:0004322">
    <property type="term" value="F:ferroxidase activity"/>
    <property type="evidence" value="ECO:0007669"/>
    <property type="project" value="UniProtKB-EC"/>
</dbReference>
<comment type="subcellular location">
    <subcellularLocation>
        <location evidence="1">Mitochondrion</location>
    </subcellularLocation>
</comment>
<dbReference type="AlphaFoldDB" id="A0A068S9G9"/>
<evidence type="ECO:0000256" key="1">
    <source>
        <dbReference type="ARBA" id="ARBA00004173"/>
    </source>
</evidence>
<comment type="similarity">
    <text evidence="2">Belongs to the frataxin family.</text>
</comment>
<evidence type="ECO:0000256" key="9">
    <source>
        <dbReference type="ARBA" id="ARBA00023004"/>
    </source>
</evidence>
<evidence type="ECO:0000259" key="14">
    <source>
        <dbReference type="Pfam" id="PF01764"/>
    </source>
</evidence>
<dbReference type="SUPFAM" id="SSF55387">
    <property type="entry name" value="Frataxin/Nqo15-like"/>
    <property type="match status" value="1"/>
</dbReference>
<dbReference type="PANTHER" id="PTHR16821:SF2">
    <property type="entry name" value="FRATAXIN, MITOCHONDRIAL"/>
    <property type="match status" value="1"/>
</dbReference>
<keyword evidence="7" id="KW-0809">Transit peptide</keyword>
<dbReference type="GO" id="GO:0008198">
    <property type="term" value="F:ferrous iron binding"/>
    <property type="evidence" value="ECO:0007669"/>
    <property type="project" value="TreeGrafter"/>
</dbReference>
<dbReference type="GO" id="GO:0034986">
    <property type="term" value="F:iron chaperone activity"/>
    <property type="evidence" value="ECO:0007669"/>
    <property type="project" value="TreeGrafter"/>
</dbReference>
<dbReference type="CDD" id="cd00503">
    <property type="entry name" value="Frataxin"/>
    <property type="match status" value="1"/>
</dbReference>
<dbReference type="GO" id="GO:0008199">
    <property type="term" value="F:ferric iron binding"/>
    <property type="evidence" value="ECO:0007669"/>
    <property type="project" value="InterPro"/>
</dbReference>
<comment type="caution">
    <text evidence="15">The sequence shown here is derived from an EMBL/GenBank/DDBJ whole genome shotgun (WGS) entry which is preliminary data.</text>
</comment>
<feature type="domain" description="Fungal lipase-type" evidence="14">
    <location>
        <begin position="239"/>
        <end position="301"/>
    </location>
</feature>
<dbReference type="InterPro" id="IPR036524">
    <property type="entry name" value="Frataxin/CyaY_sf"/>
</dbReference>
<sequence length="609" mass="67808">MKIHPVVIFLAFVHSSFVMGVPLKRQDNSTAAYNPEAKAIKVNGPLPKGTDTIYTQAKNATTYPSSVAKALSDALTSNDVRIASEAEIQTLTYYTTLSANAYCRTVIPLGQWACPHCDAVSDLKITKTFTTLVTDTNVLVAVGSKEKTIYIVFRGTSSIRNAIDDIVFAPVDYPPVNGAKVHKGFLDSYNEVQKDLVKEVEAQVAQYPDYKLTVTGYVYNNKGLYFDRLTYLVYIYFSHSLGGATAVLCALDLKDRGHDVSLYTQGQPRVGTPAFANYVVGTEIPYQRLVHKRDIVPHLPPGAFGFLHAGEEFWIVDDDPTTVRVCPNGIETDDCANSIVPFTSALDHLSCSLVVVLSLFEVSLKCLFNYHIHNAKYKGSWAQEVPIVGGGCDVARDACLRLFRSPNPDQQLCIAFSLYFTLLARIHIMSLARHLARPVCRHLALIARRSAIAAPNAMVKTTTMRTPVVPGNRSWFMSQQCYSTGVTYTATPMNIDTYHDVSDTTLDHLDEYLENLGDELDLDGFDVEYAQGVMTIKLGAHGTYVINKQPPNQQIWLSSPKSGPKRYDWDGEKKKWFYQRDNHTLDELLNTELSEVFDKSIDVFEGLEM</sequence>
<dbReference type="PANTHER" id="PTHR16821">
    <property type="entry name" value="FRATAXIN"/>
    <property type="match status" value="1"/>
</dbReference>
<dbReference type="STRING" id="1263082.A0A068S9G9"/>
<keyword evidence="9" id="KW-0408">Iron</keyword>
<dbReference type="Gene3D" id="3.30.920.10">
    <property type="entry name" value="Frataxin/CyaY"/>
    <property type="match status" value="1"/>
</dbReference>
<evidence type="ECO:0000256" key="10">
    <source>
        <dbReference type="ARBA" id="ARBA00023065"/>
    </source>
</evidence>
<dbReference type="OrthoDB" id="438440at2759"/>
<name>A0A068S9G9_9FUNG</name>
<dbReference type="NCBIfam" id="TIGR03422">
    <property type="entry name" value="mito_frataxin"/>
    <property type="match status" value="1"/>
</dbReference>
<dbReference type="Proteomes" id="UP000027586">
    <property type="component" value="Unassembled WGS sequence"/>
</dbReference>
<dbReference type="SUPFAM" id="SSF53474">
    <property type="entry name" value="alpha/beta-Hydrolases"/>
    <property type="match status" value="1"/>
</dbReference>
<evidence type="ECO:0000256" key="4">
    <source>
        <dbReference type="ARBA" id="ARBA00022434"/>
    </source>
</evidence>
<keyword evidence="13" id="KW-0732">Signal</keyword>
<keyword evidence="5" id="KW-0813">Transport</keyword>
<keyword evidence="16" id="KW-1185">Reference proteome</keyword>
<gene>
    <name evidence="15" type="ORF">LCOR_09804.1</name>
</gene>
<dbReference type="Pfam" id="PF01764">
    <property type="entry name" value="Lipase_3"/>
    <property type="match status" value="2"/>
</dbReference>
<dbReference type="InterPro" id="IPR020895">
    <property type="entry name" value="Frataxin_CS"/>
</dbReference>
<dbReference type="EMBL" id="CBTN010000063">
    <property type="protein sequence ID" value="CDH58959.1"/>
    <property type="molecule type" value="Genomic_DNA"/>
</dbReference>
<dbReference type="InterPro" id="IPR002921">
    <property type="entry name" value="Fungal_lipase-type"/>
</dbReference>
<evidence type="ECO:0000313" key="16">
    <source>
        <dbReference type="Proteomes" id="UP000027586"/>
    </source>
</evidence>
<evidence type="ECO:0000313" key="15">
    <source>
        <dbReference type="EMBL" id="CDH58959.1"/>
    </source>
</evidence>
<keyword evidence="10" id="KW-0406">Ion transport</keyword>
<dbReference type="GO" id="GO:0006879">
    <property type="term" value="P:intracellular iron ion homeostasis"/>
    <property type="evidence" value="ECO:0007669"/>
    <property type="project" value="UniProtKB-KW"/>
</dbReference>
<feature type="domain" description="Fungal lipase-type" evidence="14">
    <location>
        <begin position="150"/>
        <end position="216"/>
    </location>
</feature>
<evidence type="ECO:0000256" key="12">
    <source>
        <dbReference type="ARBA" id="ARBA00047990"/>
    </source>
</evidence>
<evidence type="ECO:0000256" key="7">
    <source>
        <dbReference type="ARBA" id="ARBA00022946"/>
    </source>
</evidence>
<dbReference type="GO" id="GO:0006629">
    <property type="term" value="P:lipid metabolic process"/>
    <property type="evidence" value="ECO:0007669"/>
    <property type="project" value="InterPro"/>
</dbReference>
<feature type="signal peptide" evidence="13">
    <location>
        <begin position="1"/>
        <end position="20"/>
    </location>
</feature>
<keyword evidence="8" id="KW-0560">Oxidoreductase</keyword>
<dbReference type="VEuPathDB" id="FungiDB:LCOR_09804.1"/>
<evidence type="ECO:0000256" key="2">
    <source>
        <dbReference type="ARBA" id="ARBA00008183"/>
    </source>
</evidence>
<dbReference type="GO" id="GO:0016226">
    <property type="term" value="P:iron-sulfur cluster assembly"/>
    <property type="evidence" value="ECO:0007669"/>
    <property type="project" value="InterPro"/>
</dbReference>
<dbReference type="EC" id="1.16.3.1" evidence="3"/>
<feature type="chain" id="PRO_5001655944" description="ferroxidase" evidence="13">
    <location>
        <begin position="21"/>
        <end position="609"/>
    </location>
</feature>
<comment type="catalytic activity">
    <reaction evidence="12">
        <text>4 Fe(2+) + O2 + 4 H(+) = 4 Fe(3+) + 2 H2O</text>
        <dbReference type="Rhea" id="RHEA:11148"/>
        <dbReference type="ChEBI" id="CHEBI:15377"/>
        <dbReference type="ChEBI" id="CHEBI:15378"/>
        <dbReference type="ChEBI" id="CHEBI:15379"/>
        <dbReference type="ChEBI" id="CHEBI:29033"/>
        <dbReference type="ChEBI" id="CHEBI:29034"/>
        <dbReference type="EC" id="1.16.3.1"/>
    </reaction>
</comment>
<evidence type="ECO:0000256" key="5">
    <source>
        <dbReference type="ARBA" id="ARBA00022448"/>
    </source>
</evidence>